<evidence type="ECO:0000256" key="4">
    <source>
        <dbReference type="ARBA" id="ARBA00023136"/>
    </source>
</evidence>
<dbReference type="AlphaFoldDB" id="A0A0G1B8N1"/>
<dbReference type="EMBL" id="LCDA01000007">
    <property type="protein sequence ID" value="KKS42681.1"/>
    <property type="molecule type" value="Genomic_DNA"/>
</dbReference>
<dbReference type="Pfam" id="PF02535">
    <property type="entry name" value="Zip"/>
    <property type="match status" value="1"/>
</dbReference>
<feature type="transmembrane region" description="Helical" evidence="5">
    <location>
        <begin position="53"/>
        <end position="68"/>
    </location>
</feature>
<dbReference type="InterPro" id="IPR003689">
    <property type="entry name" value="ZIP"/>
</dbReference>
<dbReference type="Proteomes" id="UP000033854">
    <property type="component" value="Unassembled WGS sequence"/>
</dbReference>
<comment type="subcellular location">
    <subcellularLocation>
        <location evidence="1">Membrane</location>
        <topology evidence="1">Multi-pass membrane protein</topology>
    </subcellularLocation>
</comment>
<feature type="transmembrane region" description="Helical" evidence="5">
    <location>
        <begin position="214"/>
        <end position="234"/>
    </location>
</feature>
<reference evidence="6 7" key="1">
    <citation type="journal article" date="2015" name="Nature">
        <title>rRNA introns, odd ribosomes, and small enigmatic genomes across a large radiation of phyla.</title>
        <authorList>
            <person name="Brown C.T."/>
            <person name="Hug L.A."/>
            <person name="Thomas B.C."/>
            <person name="Sharon I."/>
            <person name="Castelle C.J."/>
            <person name="Singh A."/>
            <person name="Wilkins M.J."/>
            <person name="Williams K.H."/>
            <person name="Banfield J.F."/>
        </authorList>
    </citation>
    <scope>NUCLEOTIDE SEQUENCE [LARGE SCALE GENOMIC DNA]</scope>
</reference>
<feature type="transmembrane region" description="Helical" evidence="5">
    <location>
        <begin position="150"/>
        <end position="168"/>
    </location>
</feature>
<keyword evidence="4 5" id="KW-0472">Membrane</keyword>
<feature type="transmembrane region" description="Helical" evidence="5">
    <location>
        <begin position="24"/>
        <end position="41"/>
    </location>
</feature>
<protein>
    <submittedName>
        <fullName evidence="6">Zinc/iron permease</fullName>
    </submittedName>
</protein>
<accession>A0A0G1B8N1</accession>
<evidence type="ECO:0000256" key="5">
    <source>
        <dbReference type="SAM" id="Phobius"/>
    </source>
</evidence>
<keyword evidence="3 5" id="KW-1133">Transmembrane helix</keyword>
<gene>
    <name evidence="6" type="ORF">UV06_C0007G0011</name>
</gene>
<name>A0A0G1B8N1_9BACT</name>
<evidence type="ECO:0000313" key="6">
    <source>
        <dbReference type="EMBL" id="KKS42681.1"/>
    </source>
</evidence>
<evidence type="ECO:0000256" key="2">
    <source>
        <dbReference type="ARBA" id="ARBA00022692"/>
    </source>
</evidence>
<dbReference type="GO" id="GO:0016020">
    <property type="term" value="C:membrane"/>
    <property type="evidence" value="ECO:0007669"/>
    <property type="project" value="UniProtKB-SubCell"/>
</dbReference>
<feature type="transmembrane region" description="Helical" evidence="5">
    <location>
        <begin position="180"/>
        <end position="198"/>
    </location>
</feature>
<evidence type="ECO:0000313" key="7">
    <source>
        <dbReference type="Proteomes" id="UP000033854"/>
    </source>
</evidence>
<organism evidence="6 7">
    <name type="scientific">Candidatus Collierbacteria bacterium GW2011_GWA2_42_17</name>
    <dbReference type="NCBI Taxonomy" id="1618378"/>
    <lineage>
        <taxon>Bacteria</taxon>
        <taxon>Candidatus Collieribacteriota</taxon>
    </lineage>
</organism>
<comment type="caution">
    <text evidence="6">The sequence shown here is derived from an EMBL/GenBank/DDBJ whole genome shotgun (WGS) entry which is preliminary data.</text>
</comment>
<evidence type="ECO:0000256" key="3">
    <source>
        <dbReference type="ARBA" id="ARBA00022989"/>
    </source>
</evidence>
<dbReference type="PANTHER" id="PTHR16950">
    <property type="entry name" value="ZINC TRANSPORTER SLC39A7 HISTIDINE-RICH MEMBRANE PROTEIN KE4"/>
    <property type="match status" value="1"/>
</dbReference>
<dbReference type="GO" id="GO:0046873">
    <property type="term" value="F:metal ion transmembrane transporter activity"/>
    <property type="evidence" value="ECO:0007669"/>
    <property type="project" value="InterPro"/>
</dbReference>
<evidence type="ECO:0000256" key="1">
    <source>
        <dbReference type="ARBA" id="ARBA00004141"/>
    </source>
</evidence>
<keyword evidence="2 5" id="KW-0812">Transmembrane</keyword>
<proteinExistence type="predicted"/>
<dbReference type="PANTHER" id="PTHR16950:SF16">
    <property type="entry name" value="ZINC TRANSPORTER ZIP13"/>
    <property type="match status" value="1"/>
</dbReference>
<sequence length="235" mass="25059">MASLIGAILIIYFKNKAGILSNKLTSFAAGVLITVAVLDLLPEAFGAVTDYKMAAWSVLGGILLVFLMEKSGLWFHHHDGTHGAKPPISGIFWGDALHNFIDGFAIGAAFLLSKEAGILTAVAVGLHELPKEMADFTIYLRSGYSNLKTLLLNLTSSLVAVIGGVTVYLSRGIVTDYEGYLLAVTAGMFLFIALADLIPEMHESMEEADQKNKIIWLLVFATGLGVGILSTLGIG</sequence>